<reference evidence="1 2" key="1">
    <citation type="submission" date="2019-07" db="EMBL/GenBank/DDBJ databases">
        <title>Whole genome shotgun sequence of Rhizobium naphthalenivorans NBRC 107585.</title>
        <authorList>
            <person name="Hosoyama A."/>
            <person name="Uohara A."/>
            <person name="Ohji S."/>
            <person name="Ichikawa N."/>
        </authorList>
    </citation>
    <scope>NUCLEOTIDE SEQUENCE [LARGE SCALE GENOMIC DNA]</scope>
    <source>
        <strain evidence="1 2">NBRC 107585</strain>
    </source>
</reference>
<evidence type="ECO:0000313" key="2">
    <source>
        <dbReference type="Proteomes" id="UP000321717"/>
    </source>
</evidence>
<accession>A0A512HLE9</accession>
<dbReference type="Proteomes" id="UP000321717">
    <property type="component" value="Unassembled WGS sequence"/>
</dbReference>
<evidence type="ECO:0000313" key="1">
    <source>
        <dbReference type="EMBL" id="GEO86278.1"/>
    </source>
</evidence>
<comment type="caution">
    <text evidence="1">The sequence shown here is derived from an EMBL/GenBank/DDBJ whole genome shotgun (WGS) entry which is preliminary data.</text>
</comment>
<keyword evidence="2" id="KW-1185">Reference proteome</keyword>
<dbReference type="AlphaFoldDB" id="A0A512HLE9"/>
<proteinExistence type="predicted"/>
<sequence length="59" mass="6259">MVSTLTREVGMTAPDAMSGDIVEALADGGLFRLRSVLIGTVPFSAIRDCSASAFPWQRS</sequence>
<name>A0A512HLE9_9HYPH</name>
<gene>
    <name evidence="1" type="ORF">RNA01_32100</name>
</gene>
<protein>
    <submittedName>
        <fullName evidence="1">Uncharacterized protein</fullName>
    </submittedName>
</protein>
<organism evidence="1 2">
    <name type="scientific">Ciceribacter naphthalenivorans</name>
    <dbReference type="NCBI Taxonomy" id="1118451"/>
    <lineage>
        <taxon>Bacteria</taxon>
        <taxon>Pseudomonadati</taxon>
        <taxon>Pseudomonadota</taxon>
        <taxon>Alphaproteobacteria</taxon>
        <taxon>Hyphomicrobiales</taxon>
        <taxon>Rhizobiaceae</taxon>
        <taxon>Ciceribacter</taxon>
    </lineage>
</organism>
<dbReference type="EMBL" id="BJZP01000017">
    <property type="protein sequence ID" value="GEO86278.1"/>
    <property type="molecule type" value="Genomic_DNA"/>
</dbReference>